<comment type="caution">
    <text evidence="1">The sequence shown here is derived from an EMBL/GenBank/DDBJ whole genome shotgun (WGS) entry which is preliminary data.</text>
</comment>
<protein>
    <submittedName>
        <fullName evidence="1">Uncharacterized protein</fullName>
    </submittedName>
</protein>
<proteinExistence type="predicted"/>
<gene>
    <name evidence="1" type="ORF">AYI70_g2946</name>
</gene>
<sequence length="77" mass="8774">MKLISDQLISNDSKKLWNYIKSYTGKSFQSIADGPVDCDYFPEYDNTIVWSDITEALRDTPNDKALGADGVPYEKNY</sequence>
<name>A0A1R1Y698_9FUNG</name>
<keyword evidence="2" id="KW-1185">Reference proteome</keyword>
<reference evidence="1 2" key="1">
    <citation type="submission" date="2017-01" db="EMBL/GenBank/DDBJ databases">
        <authorList>
            <person name="Mah S.A."/>
            <person name="Swanson W.J."/>
            <person name="Moy G.W."/>
            <person name="Vacquier V.D."/>
        </authorList>
    </citation>
    <scope>NUCLEOTIDE SEQUENCE [LARGE SCALE GENOMIC DNA]</scope>
    <source>
        <strain evidence="1 2">GSMNP</strain>
    </source>
</reference>
<evidence type="ECO:0000313" key="1">
    <source>
        <dbReference type="EMBL" id="OMJ22325.1"/>
    </source>
</evidence>
<accession>A0A1R1Y698</accession>
<dbReference type="AlphaFoldDB" id="A0A1R1Y698"/>
<dbReference type="EMBL" id="LSSN01000792">
    <property type="protein sequence ID" value="OMJ22325.1"/>
    <property type="molecule type" value="Genomic_DNA"/>
</dbReference>
<dbReference type="Proteomes" id="UP000187283">
    <property type="component" value="Unassembled WGS sequence"/>
</dbReference>
<evidence type="ECO:0000313" key="2">
    <source>
        <dbReference type="Proteomes" id="UP000187283"/>
    </source>
</evidence>
<organism evidence="1 2">
    <name type="scientific">Smittium culicis</name>
    <dbReference type="NCBI Taxonomy" id="133412"/>
    <lineage>
        <taxon>Eukaryota</taxon>
        <taxon>Fungi</taxon>
        <taxon>Fungi incertae sedis</taxon>
        <taxon>Zoopagomycota</taxon>
        <taxon>Kickxellomycotina</taxon>
        <taxon>Harpellomycetes</taxon>
        <taxon>Harpellales</taxon>
        <taxon>Legeriomycetaceae</taxon>
        <taxon>Smittium</taxon>
    </lineage>
</organism>
<dbReference type="OrthoDB" id="5543323at2759"/>